<accession>M4BFZ7</accession>
<feature type="compositionally biased region" description="Basic and acidic residues" evidence="1">
    <location>
        <begin position="181"/>
        <end position="194"/>
    </location>
</feature>
<reference evidence="2" key="2">
    <citation type="submission" date="2015-06" db="UniProtKB">
        <authorList>
            <consortium name="EnsemblProtists"/>
        </authorList>
    </citation>
    <scope>IDENTIFICATION</scope>
    <source>
        <strain evidence="2">Emoy2</strain>
    </source>
</reference>
<feature type="region of interest" description="Disordered" evidence="1">
    <location>
        <begin position="16"/>
        <end position="46"/>
    </location>
</feature>
<evidence type="ECO:0000313" key="2">
    <source>
        <dbReference type="EnsemblProtists" id="HpaP805218"/>
    </source>
</evidence>
<proteinExistence type="predicted"/>
<protein>
    <recommendedName>
        <fullName evidence="4">RxLR effector candidate protein</fullName>
    </recommendedName>
</protein>
<feature type="region of interest" description="Disordered" evidence="1">
    <location>
        <begin position="166"/>
        <end position="194"/>
    </location>
</feature>
<organism evidence="2 3">
    <name type="scientific">Hyaloperonospora arabidopsidis (strain Emoy2)</name>
    <name type="common">Downy mildew agent</name>
    <name type="synonym">Peronospora arabidopsidis</name>
    <dbReference type="NCBI Taxonomy" id="559515"/>
    <lineage>
        <taxon>Eukaryota</taxon>
        <taxon>Sar</taxon>
        <taxon>Stramenopiles</taxon>
        <taxon>Oomycota</taxon>
        <taxon>Peronosporomycetes</taxon>
        <taxon>Peronosporales</taxon>
        <taxon>Peronosporaceae</taxon>
        <taxon>Hyaloperonospora</taxon>
    </lineage>
</organism>
<evidence type="ECO:0008006" key="4">
    <source>
        <dbReference type="Google" id="ProtNLM"/>
    </source>
</evidence>
<keyword evidence="3" id="KW-1185">Reference proteome</keyword>
<evidence type="ECO:0000313" key="3">
    <source>
        <dbReference type="Proteomes" id="UP000011713"/>
    </source>
</evidence>
<dbReference type="HOGENOM" id="CLU_096991_0_0_1"/>
<feature type="compositionally biased region" description="Basic and acidic residues" evidence="1">
    <location>
        <begin position="18"/>
        <end position="35"/>
    </location>
</feature>
<sequence>MRDTIANLQSLYQRHGRVFSDGHSEPSDVSRRTGGRDPQLQSSAGCEALRCRDTADSRSSKRNDLFAAPSCHGGSRYASRESVDNRANPPMAVVGAEISTPYPLRWHAEVGRLQQRLHDLCDRAEQERQEHLSLEAWLQRIRLYRSDERSEFAFYQLENSGPKESLGGLERGGFICPRKRPRDDGTGGDDRHKT</sequence>
<dbReference type="VEuPathDB" id="FungiDB:HpaG805218"/>
<dbReference type="EnsemblProtists" id="HpaT805218">
    <property type="protein sequence ID" value="HpaP805218"/>
    <property type="gene ID" value="HpaG805218"/>
</dbReference>
<reference evidence="3" key="1">
    <citation type="journal article" date="2010" name="Science">
        <title>Signatures of adaptation to obligate biotrophy in the Hyaloperonospora arabidopsidis genome.</title>
        <authorList>
            <person name="Baxter L."/>
            <person name="Tripathy S."/>
            <person name="Ishaque N."/>
            <person name="Boot N."/>
            <person name="Cabral A."/>
            <person name="Kemen E."/>
            <person name="Thines M."/>
            <person name="Ah-Fong A."/>
            <person name="Anderson R."/>
            <person name="Badejoko W."/>
            <person name="Bittner-Eddy P."/>
            <person name="Boore J.L."/>
            <person name="Chibucos M.C."/>
            <person name="Coates M."/>
            <person name="Dehal P."/>
            <person name="Delehaunty K."/>
            <person name="Dong S."/>
            <person name="Downton P."/>
            <person name="Dumas B."/>
            <person name="Fabro G."/>
            <person name="Fronick C."/>
            <person name="Fuerstenberg S.I."/>
            <person name="Fulton L."/>
            <person name="Gaulin E."/>
            <person name="Govers F."/>
            <person name="Hughes L."/>
            <person name="Humphray S."/>
            <person name="Jiang R.H."/>
            <person name="Judelson H."/>
            <person name="Kamoun S."/>
            <person name="Kyung K."/>
            <person name="Meijer H."/>
            <person name="Minx P."/>
            <person name="Morris P."/>
            <person name="Nelson J."/>
            <person name="Phuntumart V."/>
            <person name="Qutob D."/>
            <person name="Rehmany A."/>
            <person name="Rougon-Cardoso A."/>
            <person name="Ryden P."/>
            <person name="Torto-Alalibo T."/>
            <person name="Studholme D."/>
            <person name="Wang Y."/>
            <person name="Win J."/>
            <person name="Wood J."/>
            <person name="Clifton S.W."/>
            <person name="Rogers J."/>
            <person name="Van den Ackerveken G."/>
            <person name="Jones J.D."/>
            <person name="McDowell J.M."/>
            <person name="Beynon J."/>
            <person name="Tyler B.M."/>
        </authorList>
    </citation>
    <scope>NUCLEOTIDE SEQUENCE [LARGE SCALE GENOMIC DNA]</scope>
    <source>
        <strain evidence="3">Emoy2</strain>
    </source>
</reference>
<dbReference type="EMBL" id="JH598219">
    <property type="status" value="NOT_ANNOTATED_CDS"/>
    <property type="molecule type" value="Genomic_DNA"/>
</dbReference>
<name>M4BFZ7_HYAAE</name>
<evidence type="ECO:0000256" key="1">
    <source>
        <dbReference type="SAM" id="MobiDB-lite"/>
    </source>
</evidence>
<dbReference type="Proteomes" id="UP000011713">
    <property type="component" value="Unassembled WGS sequence"/>
</dbReference>
<dbReference type="AlphaFoldDB" id="M4BFZ7"/>
<dbReference type="InParanoid" id="M4BFZ7"/>